<accession>A0AAW7HTV8</accession>
<evidence type="ECO:0000313" key="2">
    <source>
        <dbReference type="Proteomes" id="UP001165439"/>
    </source>
</evidence>
<organism evidence="1 2">
    <name type="scientific">Pseudomonas alloputida</name>
    <dbReference type="NCBI Taxonomy" id="1940621"/>
    <lineage>
        <taxon>Bacteria</taxon>
        <taxon>Pseudomonadati</taxon>
        <taxon>Pseudomonadota</taxon>
        <taxon>Gammaproteobacteria</taxon>
        <taxon>Pseudomonadales</taxon>
        <taxon>Pseudomonadaceae</taxon>
        <taxon>Pseudomonas</taxon>
    </lineage>
</organism>
<dbReference type="Proteomes" id="UP001165439">
    <property type="component" value="Unassembled WGS sequence"/>
</dbReference>
<reference evidence="1" key="1">
    <citation type="submission" date="2023-06" db="EMBL/GenBank/DDBJ databases">
        <title>MBL-encoding genomic islands in Pseudomonas spp. in Poland.</title>
        <authorList>
            <person name="Urbanowicz P."/>
            <person name="Izdebski R."/>
            <person name="Biedrzycka M."/>
            <person name="Gniadkowski M."/>
        </authorList>
    </citation>
    <scope>NUCLEOTIDE SEQUENCE</scope>
    <source>
        <strain evidence="1">NMI5768_13</strain>
    </source>
</reference>
<proteinExistence type="predicted"/>
<dbReference type="AlphaFoldDB" id="A0AAW7HTV8"/>
<sequence>MGFILHPAPFLGWAGAGVDLEVRFFMQECGAVDGTGFAGVRG</sequence>
<comment type="caution">
    <text evidence="1">The sequence shown here is derived from an EMBL/GenBank/DDBJ whole genome shotgun (WGS) entry which is preliminary data.</text>
</comment>
<dbReference type="RefSeq" id="WP_256233515.1">
    <property type="nucleotide sequence ID" value="NZ_CP128550.1"/>
</dbReference>
<dbReference type="EMBL" id="JAJSRF020000001">
    <property type="protein sequence ID" value="MDM3956105.1"/>
    <property type="molecule type" value="Genomic_DNA"/>
</dbReference>
<name>A0AAW7HTV8_9PSED</name>
<protein>
    <submittedName>
        <fullName evidence="1">Uncharacterized protein</fullName>
    </submittedName>
</protein>
<gene>
    <name evidence="1" type="ORF">LU674_027835</name>
</gene>
<evidence type="ECO:0000313" key="1">
    <source>
        <dbReference type="EMBL" id="MDM3956105.1"/>
    </source>
</evidence>